<dbReference type="GO" id="GO:0005737">
    <property type="term" value="C:cytoplasm"/>
    <property type="evidence" value="ECO:0007669"/>
    <property type="project" value="TreeGrafter"/>
</dbReference>
<dbReference type="Gene3D" id="1.10.390.10">
    <property type="entry name" value="Neutral Protease Domain 2"/>
    <property type="match status" value="1"/>
</dbReference>
<evidence type="ECO:0000313" key="18">
    <source>
        <dbReference type="EMBL" id="BEH03130.1"/>
    </source>
</evidence>
<feature type="domain" description="Peptidase M1 membrane alanine aminopeptidase" evidence="15">
    <location>
        <begin position="242"/>
        <end position="456"/>
    </location>
</feature>
<evidence type="ECO:0000256" key="2">
    <source>
        <dbReference type="ARBA" id="ARBA00001947"/>
    </source>
</evidence>
<dbReference type="InterPro" id="IPR027268">
    <property type="entry name" value="Peptidase_M4/M1_CTD_sf"/>
</dbReference>
<dbReference type="GO" id="GO:0005615">
    <property type="term" value="C:extracellular space"/>
    <property type="evidence" value="ECO:0007669"/>
    <property type="project" value="TreeGrafter"/>
</dbReference>
<gene>
    <name evidence="18" type="primary">pepN</name>
    <name evidence="18" type="ORF">brsh051_24110</name>
</gene>
<dbReference type="FunFam" id="1.10.390.10:FF:000004">
    <property type="entry name" value="Aminopeptidase N"/>
    <property type="match status" value="1"/>
</dbReference>
<dbReference type="InterPro" id="IPR014782">
    <property type="entry name" value="Peptidase_M1_dom"/>
</dbReference>
<keyword evidence="10" id="KW-0862">Zinc</keyword>
<keyword evidence="7" id="KW-0645">Protease</keyword>
<evidence type="ECO:0000313" key="19">
    <source>
        <dbReference type="Proteomes" id="UP001431656"/>
    </source>
</evidence>
<organism evidence="18 19">
    <name type="scientific">Brooklawnia propionicigenes</name>
    <dbReference type="NCBI Taxonomy" id="3041175"/>
    <lineage>
        <taxon>Bacteria</taxon>
        <taxon>Bacillati</taxon>
        <taxon>Actinomycetota</taxon>
        <taxon>Actinomycetes</taxon>
        <taxon>Propionibacteriales</taxon>
        <taxon>Propionibacteriaceae</taxon>
        <taxon>Brooklawnia</taxon>
    </lineage>
</organism>
<dbReference type="Proteomes" id="UP001431656">
    <property type="component" value="Chromosome"/>
</dbReference>
<evidence type="ECO:0000256" key="6">
    <source>
        <dbReference type="ARBA" id="ARBA00022438"/>
    </source>
</evidence>
<feature type="compositionally biased region" description="Low complexity" evidence="14">
    <location>
        <begin position="869"/>
        <end position="884"/>
    </location>
</feature>
<evidence type="ECO:0000259" key="16">
    <source>
        <dbReference type="Pfam" id="PF11838"/>
    </source>
</evidence>
<dbReference type="GO" id="GO:0016285">
    <property type="term" value="F:alanyl aminopeptidase activity"/>
    <property type="evidence" value="ECO:0007669"/>
    <property type="project" value="UniProtKB-EC"/>
</dbReference>
<dbReference type="InterPro" id="IPR001930">
    <property type="entry name" value="Peptidase_M1"/>
</dbReference>
<dbReference type="NCBIfam" id="TIGR02412">
    <property type="entry name" value="pepN_strep_liv"/>
    <property type="match status" value="1"/>
</dbReference>
<evidence type="ECO:0000256" key="8">
    <source>
        <dbReference type="ARBA" id="ARBA00022723"/>
    </source>
</evidence>
<evidence type="ECO:0000256" key="11">
    <source>
        <dbReference type="ARBA" id="ARBA00023049"/>
    </source>
</evidence>
<evidence type="ECO:0000256" key="3">
    <source>
        <dbReference type="ARBA" id="ARBA00010136"/>
    </source>
</evidence>
<proteinExistence type="inferred from homology"/>
<keyword evidence="9" id="KW-0378">Hydrolase</keyword>
<evidence type="ECO:0000256" key="1">
    <source>
        <dbReference type="ARBA" id="ARBA00000098"/>
    </source>
</evidence>
<dbReference type="InterPro" id="IPR050344">
    <property type="entry name" value="Peptidase_M1_aminopeptidases"/>
</dbReference>
<dbReference type="GO" id="GO:0008270">
    <property type="term" value="F:zinc ion binding"/>
    <property type="evidence" value="ECO:0007669"/>
    <property type="project" value="InterPro"/>
</dbReference>
<evidence type="ECO:0000256" key="14">
    <source>
        <dbReference type="SAM" id="MobiDB-lite"/>
    </source>
</evidence>
<dbReference type="GO" id="GO:0006508">
    <property type="term" value="P:proteolysis"/>
    <property type="evidence" value="ECO:0007669"/>
    <property type="project" value="UniProtKB-KW"/>
</dbReference>
<dbReference type="RefSeq" id="WP_286265351.1">
    <property type="nucleotide sequence ID" value="NZ_AP028056.1"/>
</dbReference>
<evidence type="ECO:0000256" key="9">
    <source>
        <dbReference type="ARBA" id="ARBA00022801"/>
    </source>
</evidence>
<dbReference type="InterPro" id="IPR045357">
    <property type="entry name" value="Aminopeptidase_N-like_N"/>
</dbReference>
<feature type="domain" description="ERAP1-like C-terminal" evidence="16">
    <location>
        <begin position="538"/>
        <end position="850"/>
    </location>
</feature>
<comment type="cofactor">
    <cofactor evidence="2">
        <name>Zn(2+)</name>
        <dbReference type="ChEBI" id="CHEBI:29105"/>
    </cofactor>
</comment>
<dbReference type="PANTHER" id="PTHR11533:SF174">
    <property type="entry name" value="PUROMYCIN-SENSITIVE AMINOPEPTIDASE-RELATED"/>
    <property type="match status" value="1"/>
</dbReference>
<name>A0AAN0K7N1_9ACTN</name>
<dbReference type="PRINTS" id="PR00756">
    <property type="entry name" value="ALADIPTASE"/>
</dbReference>
<feature type="region of interest" description="Disordered" evidence="14">
    <location>
        <begin position="863"/>
        <end position="891"/>
    </location>
</feature>
<dbReference type="InterPro" id="IPR042097">
    <property type="entry name" value="Aminopeptidase_N-like_N_sf"/>
</dbReference>
<sequence length="891" mass="98824">MTSSVNITRDEAQQRSQLIANHAYRVTVDLTGRGLDDEPLADPAATFISTSTVQFASEAGHSWLDLIADEVIDAWLDGVQQPPDAHDGFRLALDLASGEHQLTVTALCRYSRTGEGLHRFVDPADGKVYLYTQFETADARRMYGCFDQPDLKATFELTVKAPEDWKVYSNSRPAEHEPGGDGFTTWHFAPTPPISSYITALVAGEFHVHTGEITSIKGVVPADFVCRESMARYLEAEQMGTTTQRGFEVYEQAFGREYPFDSYDQLFLPEYNAGAMENAGCVTFRDEYLFRSKVTQDDYARRDNTILHELAHMWFGDLVTMKWWDDLWLNESFAEWSAYYCQSEIAHRYGGNDPWTTFANMRKLWAYRVDQAPGTHPIAADMIDLETVDQNFDGITYAKGASVLKQLVAYVSESQFLAGVRDYLAEHAWGNTTFADLLDALQKSSGRDLSGFASEWLETTGVNLVRADFDIADDGSYSRFEVLQSADPAHPTLRTQRLAIGLYDLRVGGLLRRESLEIDVKGARTIAEALVGKPRADLVLLNDRDLSYTKVRLDPDSQRVVTENMAQLVDPLARAVVWTSAWDTWRDAEMTSSDYLTLILSGLQTESDVTAIINQLRQAHLAVTRYAAPGQRHQLRARLVAGLAELLKTAQPGSDRQLAVADGMISAVDSPAGAGLLEGWLTGEEVPEGLPIDTDRRWAILTTLARLGRIGTDQIDAEHDSDRTISGAESAAGARAALADPQTKAEAWRLATDEVDIPNGTHVAIAANFWKFGQEELLNGYQDAYLELCDQIATSSGSWAKRGHVARQTALTYLWPAVLADREWIVKLDEWVEARDLPEQVRRVLADSRAEALRGIKVQEFGQTVNGEQASGGDQASGDQGSGDQQDDQDQ</sequence>
<evidence type="ECO:0000259" key="17">
    <source>
        <dbReference type="Pfam" id="PF17900"/>
    </source>
</evidence>
<keyword evidence="8" id="KW-0479">Metal-binding</keyword>
<evidence type="ECO:0000256" key="4">
    <source>
        <dbReference type="ARBA" id="ARBA00012564"/>
    </source>
</evidence>
<dbReference type="Gene3D" id="2.60.40.1730">
    <property type="entry name" value="tricorn interacting facor f3 domain"/>
    <property type="match status" value="1"/>
</dbReference>
<evidence type="ECO:0000256" key="5">
    <source>
        <dbReference type="ARBA" id="ARBA00015611"/>
    </source>
</evidence>
<dbReference type="AlphaFoldDB" id="A0AAN0K7N1"/>
<dbReference type="EMBL" id="AP028056">
    <property type="protein sequence ID" value="BEH03130.1"/>
    <property type="molecule type" value="Genomic_DNA"/>
</dbReference>
<dbReference type="KEGG" id="broo:brsh051_24110"/>
<dbReference type="Pfam" id="PF17900">
    <property type="entry name" value="Peptidase_M1_N"/>
    <property type="match status" value="1"/>
</dbReference>
<dbReference type="GO" id="GO:0043171">
    <property type="term" value="P:peptide catabolic process"/>
    <property type="evidence" value="ECO:0007669"/>
    <property type="project" value="TreeGrafter"/>
</dbReference>
<dbReference type="CDD" id="cd09602">
    <property type="entry name" value="M1_APN"/>
    <property type="match status" value="1"/>
</dbReference>
<comment type="catalytic activity">
    <reaction evidence="1">
        <text>Release of an N-terminal amino acid, Xaa-|-Yaa- from a peptide, amide or arylamide. Xaa is preferably Ala, but may be most amino acids including Pro (slow action). When a terminal hydrophobic residue is followed by a prolyl residue, the two may be released as an intact Xaa-Pro dipeptide.</text>
        <dbReference type="EC" id="3.4.11.2"/>
    </reaction>
</comment>
<dbReference type="Pfam" id="PF11838">
    <property type="entry name" value="ERAP1_C"/>
    <property type="match status" value="1"/>
</dbReference>
<dbReference type="SUPFAM" id="SSF63737">
    <property type="entry name" value="Leukotriene A4 hydrolase N-terminal domain"/>
    <property type="match status" value="1"/>
</dbReference>
<evidence type="ECO:0000259" key="15">
    <source>
        <dbReference type="Pfam" id="PF01433"/>
    </source>
</evidence>
<protein>
    <recommendedName>
        <fullName evidence="5">Aminopeptidase N</fullName>
        <ecNumber evidence="4">3.4.11.2</ecNumber>
    </recommendedName>
    <alternativeName>
        <fullName evidence="12">Alanine aminopeptidase</fullName>
    </alternativeName>
    <alternativeName>
        <fullName evidence="13">Lysyl aminopeptidase</fullName>
    </alternativeName>
</protein>
<comment type="similarity">
    <text evidence="3">Belongs to the peptidase M1 family.</text>
</comment>
<dbReference type="Pfam" id="PF01433">
    <property type="entry name" value="Peptidase_M1"/>
    <property type="match status" value="1"/>
</dbReference>
<evidence type="ECO:0000256" key="10">
    <source>
        <dbReference type="ARBA" id="ARBA00022833"/>
    </source>
</evidence>
<evidence type="ECO:0000256" key="7">
    <source>
        <dbReference type="ARBA" id="ARBA00022670"/>
    </source>
</evidence>
<accession>A0AAN0K7N1</accession>
<dbReference type="GO" id="GO:0042277">
    <property type="term" value="F:peptide binding"/>
    <property type="evidence" value="ECO:0007669"/>
    <property type="project" value="TreeGrafter"/>
</dbReference>
<keyword evidence="6 18" id="KW-0031">Aminopeptidase</keyword>
<evidence type="ECO:0000256" key="12">
    <source>
        <dbReference type="ARBA" id="ARBA00029811"/>
    </source>
</evidence>
<feature type="domain" description="Aminopeptidase N-like N-terminal" evidence="17">
    <location>
        <begin position="102"/>
        <end position="198"/>
    </location>
</feature>
<dbReference type="InterPro" id="IPR024571">
    <property type="entry name" value="ERAP1-like_C_dom"/>
</dbReference>
<dbReference type="GO" id="GO:0070006">
    <property type="term" value="F:metalloaminopeptidase activity"/>
    <property type="evidence" value="ECO:0007669"/>
    <property type="project" value="TreeGrafter"/>
</dbReference>
<dbReference type="InterPro" id="IPR012778">
    <property type="entry name" value="Pept_M1_aminopeptidase"/>
</dbReference>
<evidence type="ECO:0000256" key="13">
    <source>
        <dbReference type="ARBA" id="ARBA00031533"/>
    </source>
</evidence>
<dbReference type="GO" id="GO:0016020">
    <property type="term" value="C:membrane"/>
    <property type="evidence" value="ECO:0007669"/>
    <property type="project" value="TreeGrafter"/>
</dbReference>
<keyword evidence="11" id="KW-0482">Metalloprotease</keyword>
<dbReference type="SUPFAM" id="SSF55486">
    <property type="entry name" value="Metalloproteases ('zincins'), catalytic domain"/>
    <property type="match status" value="1"/>
</dbReference>
<dbReference type="PANTHER" id="PTHR11533">
    <property type="entry name" value="PROTEASE M1 ZINC METALLOPROTEASE"/>
    <property type="match status" value="1"/>
</dbReference>
<dbReference type="EC" id="3.4.11.2" evidence="4"/>
<keyword evidence="19" id="KW-1185">Reference proteome</keyword>
<reference evidence="18" key="1">
    <citation type="journal article" date="2024" name="Int. J. Syst. Evol. Microbiol.">
        <title>Brooklawnia propionicigenes sp. nov., a facultatively anaerobic, propionate-producing bacterium isolated from a methanogenic reactor treating waste from cattle farms.</title>
        <authorList>
            <person name="Akita Y."/>
            <person name="Ueki A."/>
            <person name="Tonouchi A."/>
            <person name="Sugawara Y."/>
            <person name="Honma S."/>
            <person name="Kaku N."/>
            <person name="Ueki K."/>
        </authorList>
    </citation>
    <scope>NUCLEOTIDE SEQUENCE</scope>
    <source>
        <strain evidence="18">SH051</strain>
    </source>
</reference>